<protein>
    <submittedName>
        <fullName evidence="1">Uncharacterized protein</fullName>
    </submittedName>
</protein>
<accession>A0ABQ5JXN7</accession>
<reference evidence="1" key="1">
    <citation type="submission" date="2022-03" db="EMBL/GenBank/DDBJ databases">
        <title>Draft genome sequence of Aduncisulcus paluster, a free-living microaerophilic Fornicata.</title>
        <authorList>
            <person name="Yuyama I."/>
            <person name="Kume K."/>
            <person name="Tamura T."/>
            <person name="Inagaki Y."/>
            <person name="Hashimoto T."/>
        </authorList>
    </citation>
    <scope>NUCLEOTIDE SEQUENCE</scope>
    <source>
        <strain evidence="1">NY0171</strain>
    </source>
</reference>
<organism evidence="1 2">
    <name type="scientific">Aduncisulcus paluster</name>
    <dbReference type="NCBI Taxonomy" id="2918883"/>
    <lineage>
        <taxon>Eukaryota</taxon>
        <taxon>Metamonada</taxon>
        <taxon>Carpediemonas-like organisms</taxon>
        <taxon>Aduncisulcus</taxon>
    </lineage>
</organism>
<comment type="caution">
    <text evidence="1">The sequence shown here is derived from an EMBL/GenBank/DDBJ whole genome shotgun (WGS) entry which is preliminary data.</text>
</comment>
<evidence type="ECO:0000313" key="2">
    <source>
        <dbReference type="Proteomes" id="UP001057375"/>
    </source>
</evidence>
<dbReference type="EMBL" id="BQXS01012023">
    <property type="protein sequence ID" value="GKT19158.1"/>
    <property type="molecule type" value="Genomic_DNA"/>
</dbReference>
<dbReference type="Proteomes" id="UP001057375">
    <property type="component" value="Unassembled WGS sequence"/>
</dbReference>
<name>A0ABQ5JXN7_9EUKA</name>
<proteinExistence type="predicted"/>
<gene>
    <name evidence="1" type="ORF">ADUPG1_011452</name>
</gene>
<sequence length="282" mass="31859">MSTSERPLLLQEPVTIYCTIISKEKRSSHASSSLGEIYPQVRSWYELQTAILEKIRPLLHGNSLIEKGEDWDSLTQEGKKERILSTAASNIKLSSVYVIRTVNDCFSLLNTEVNRTRFRYIVTRCTNPRNPLKIEHYSHGRNGELPPEDSAMAGISIGSAISSTISNEDLDGEIRRSPHFLVATRGLSPADRSLILSVWRVELSGKPESQQREMLGRIPQTVLGVLELIDRTTTEEEISKRVLISFPIPLKLVPHYSELESYLEVKVQALLREMTSDVDEAR</sequence>
<keyword evidence="2" id="KW-1185">Reference proteome</keyword>
<evidence type="ECO:0000313" key="1">
    <source>
        <dbReference type="EMBL" id="GKT19158.1"/>
    </source>
</evidence>